<keyword evidence="1" id="KW-0472">Membrane</keyword>
<proteinExistence type="predicted"/>
<name>C7NQL8_HALUD</name>
<dbReference type="AlphaFoldDB" id="C7NQL8"/>
<protein>
    <submittedName>
        <fullName evidence="2">Uncharacterized protein</fullName>
    </submittedName>
</protein>
<dbReference type="EMBL" id="CP001687">
    <property type="protein sequence ID" value="ACV10477.1"/>
    <property type="molecule type" value="Genomic_DNA"/>
</dbReference>
<keyword evidence="3" id="KW-1185">Reference proteome</keyword>
<organism evidence="2 3">
    <name type="scientific">Halorhabdus utahensis (strain DSM 12940 / JCM 11049 / AX-2)</name>
    <dbReference type="NCBI Taxonomy" id="519442"/>
    <lineage>
        <taxon>Archaea</taxon>
        <taxon>Methanobacteriati</taxon>
        <taxon>Methanobacteriota</taxon>
        <taxon>Stenosarchaea group</taxon>
        <taxon>Halobacteria</taxon>
        <taxon>Halobacteriales</taxon>
        <taxon>Haloarculaceae</taxon>
        <taxon>Halorhabdus</taxon>
    </lineage>
</organism>
<reference evidence="2 3" key="1">
    <citation type="journal article" date="2009" name="Stand. Genomic Sci.">
        <title>Complete genome sequence of Halorhabdus utahensis type strain (AX-2).</title>
        <authorList>
            <person name="Anderson I."/>
            <person name="Tindall B.J."/>
            <person name="Pomrenke H."/>
            <person name="Goker M."/>
            <person name="Lapidus A."/>
            <person name="Nolan M."/>
            <person name="Copeland A."/>
            <person name="Glavina Del Rio T."/>
            <person name="Chen F."/>
            <person name="Tice H."/>
            <person name="Cheng J.F."/>
            <person name="Lucas S."/>
            <person name="Chertkov O."/>
            <person name="Bruce D."/>
            <person name="Brettin T."/>
            <person name="Detter J.C."/>
            <person name="Han C."/>
            <person name="Goodwin L."/>
            <person name="Land M."/>
            <person name="Hauser L."/>
            <person name="Chang Y.J."/>
            <person name="Jeffries C.D."/>
            <person name="Pitluck S."/>
            <person name="Pati A."/>
            <person name="Mavromatis K."/>
            <person name="Ivanova N."/>
            <person name="Ovchinnikova G."/>
            <person name="Chen A."/>
            <person name="Palaniappan K."/>
            <person name="Chain P."/>
            <person name="Rohde M."/>
            <person name="Bristow J."/>
            <person name="Eisen J.A."/>
            <person name="Markowitz V."/>
            <person name="Hugenholtz P."/>
            <person name="Kyrpides N.C."/>
            <person name="Klenk H.P."/>
        </authorList>
    </citation>
    <scope>NUCLEOTIDE SEQUENCE [LARGE SCALE GENOMIC DNA]</scope>
    <source>
        <strain evidence="3">DSM 12940 / JCM 11049 / AX-2</strain>
    </source>
</reference>
<gene>
    <name evidence="2" type="ordered locus">Huta_0289</name>
</gene>
<evidence type="ECO:0000256" key="1">
    <source>
        <dbReference type="SAM" id="Phobius"/>
    </source>
</evidence>
<sequence>MLTPLTSTVDTTVINVAGAIVGLVSIILALAWWRYLAR</sequence>
<dbReference type="HOGENOM" id="CLU_3322869_0_0_2"/>
<keyword evidence="1" id="KW-1133">Transmembrane helix</keyword>
<dbReference type="KEGG" id="hut:Huta_0289"/>
<dbReference type="eggNOG" id="arCOG15255">
    <property type="taxonomic scope" value="Archaea"/>
</dbReference>
<dbReference type="Proteomes" id="UP000002071">
    <property type="component" value="Chromosome"/>
</dbReference>
<evidence type="ECO:0000313" key="2">
    <source>
        <dbReference type="EMBL" id="ACV10477.1"/>
    </source>
</evidence>
<keyword evidence="1" id="KW-0812">Transmembrane</keyword>
<feature type="transmembrane region" description="Helical" evidence="1">
    <location>
        <begin position="12"/>
        <end position="33"/>
    </location>
</feature>
<accession>C7NQL8</accession>
<evidence type="ECO:0000313" key="3">
    <source>
        <dbReference type="Proteomes" id="UP000002071"/>
    </source>
</evidence>